<evidence type="ECO:0000256" key="2">
    <source>
        <dbReference type="SAM" id="Phobius"/>
    </source>
</evidence>
<dbReference type="RefSeq" id="WP_345628776.1">
    <property type="nucleotide sequence ID" value="NZ_BAABJQ010000005.1"/>
</dbReference>
<protein>
    <submittedName>
        <fullName evidence="3">Uncharacterized protein</fullName>
    </submittedName>
</protein>
<dbReference type="Proteomes" id="UP001501570">
    <property type="component" value="Unassembled WGS sequence"/>
</dbReference>
<comment type="caution">
    <text evidence="3">The sequence shown here is derived from an EMBL/GenBank/DDBJ whole genome shotgun (WGS) entry which is preliminary data.</text>
</comment>
<keyword evidence="2" id="KW-1133">Transmembrane helix</keyword>
<feature type="transmembrane region" description="Helical" evidence="2">
    <location>
        <begin position="79"/>
        <end position="101"/>
    </location>
</feature>
<evidence type="ECO:0000313" key="3">
    <source>
        <dbReference type="EMBL" id="GAA5183602.1"/>
    </source>
</evidence>
<evidence type="ECO:0000313" key="4">
    <source>
        <dbReference type="Proteomes" id="UP001501570"/>
    </source>
</evidence>
<keyword evidence="4" id="KW-1185">Reference proteome</keyword>
<keyword evidence="2" id="KW-0812">Transmembrane</keyword>
<feature type="compositionally biased region" description="Pro residues" evidence="1">
    <location>
        <begin position="126"/>
        <end position="146"/>
    </location>
</feature>
<feature type="region of interest" description="Disordered" evidence="1">
    <location>
        <begin position="1"/>
        <end position="42"/>
    </location>
</feature>
<organism evidence="3 4">
    <name type="scientific">Rugosimonospora acidiphila</name>
    <dbReference type="NCBI Taxonomy" id="556531"/>
    <lineage>
        <taxon>Bacteria</taxon>
        <taxon>Bacillati</taxon>
        <taxon>Actinomycetota</taxon>
        <taxon>Actinomycetes</taxon>
        <taxon>Micromonosporales</taxon>
        <taxon>Micromonosporaceae</taxon>
        <taxon>Rugosimonospora</taxon>
    </lineage>
</organism>
<name>A0ABP9RPL6_9ACTN</name>
<reference evidence="4" key="1">
    <citation type="journal article" date="2019" name="Int. J. Syst. Evol. Microbiol.">
        <title>The Global Catalogue of Microorganisms (GCM) 10K type strain sequencing project: providing services to taxonomists for standard genome sequencing and annotation.</title>
        <authorList>
            <consortium name="The Broad Institute Genomics Platform"/>
            <consortium name="The Broad Institute Genome Sequencing Center for Infectious Disease"/>
            <person name="Wu L."/>
            <person name="Ma J."/>
        </authorList>
    </citation>
    <scope>NUCLEOTIDE SEQUENCE [LARGE SCALE GENOMIC DNA]</scope>
    <source>
        <strain evidence="4">JCM 18304</strain>
    </source>
</reference>
<keyword evidence="2" id="KW-0472">Membrane</keyword>
<dbReference type="EMBL" id="BAABJQ010000005">
    <property type="protein sequence ID" value="GAA5183602.1"/>
    <property type="molecule type" value="Genomic_DNA"/>
</dbReference>
<gene>
    <name evidence="3" type="ORF">GCM10023322_23270</name>
</gene>
<sequence>MSDQQSPWAKPESEDSSSPVTVVYPPSPPAATRLDARPGRTEWSRSGTITQLNAAPPAEPDVIQFGKPKLDPAARQRRTLLWFGGSAGLIVVLGAVILLVLSMSGSSPLQRAAGPSNVLPPLAKACPPPSADPQNLPSPPPPPPGPRTVDTQSGISYAAQGAPWQPWNQVWTAGDLHVKYGVGQHFVTETYPGGDYHASILSGNVPAAENDALTLDLKCTGHQVLADVRASYYPQPTTMDTMRDEVTNLGGRPAWVSEFRLHFHSDGLKASSELVGLALIDVGRPNAAVLYVSIPNTVSQFDPVVNQVLESVRPT</sequence>
<proteinExistence type="predicted"/>
<evidence type="ECO:0000256" key="1">
    <source>
        <dbReference type="SAM" id="MobiDB-lite"/>
    </source>
</evidence>
<feature type="region of interest" description="Disordered" evidence="1">
    <location>
        <begin position="120"/>
        <end position="152"/>
    </location>
</feature>
<accession>A0ABP9RPL6</accession>